<organism evidence="1 2">
    <name type="scientific">Pristionchus pacificus</name>
    <name type="common">Parasitic nematode worm</name>
    <dbReference type="NCBI Taxonomy" id="54126"/>
    <lineage>
        <taxon>Eukaryota</taxon>
        <taxon>Metazoa</taxon>
        <taxon>Ecdysozoa</taxon>
        <taxon>Nematoda</taxon>
        <taxon>Chromadorea</taxon>
        <taxon>Rhabditida</taxon>
        <taxon>Rhabditina</taxon>
        <taxon>Diplogasteromorpha</taxon>
        <taxon>Diplogasteroidea</taxon>
        <taxon>Neodiplogasteridae</taxon>
        <taxon>Pristionchus</taxon>
    </lineage>
</organism>
<evidence type="ECO:0000313" key="2">
    <source>
        <dbReference type="Proteomes" id="UP000005239"/>
    </source>
</evidence>
<accession>A0A2A6C7P3</accession>
<dbReference type="Proteomes" id="UP000005239">
    <property type="component" value="Unassembled WGS sequence"/>
</dbReference>
<keyword evidence="2" id="KW-1185">Reference proteome</keyword>
<dbReference type="AlphaFoldDB" id="A0A2A6C7P3"/>
<gene>
    <name evidence="1" type="primary">WBGene00273381</name>
</gene>
<reference evidence="2" key="1">
    <citation type="journal article" date="2008" name="Nat. Genet.">
        <title>The Pristionchus pacificus genome provides a unique perspective on nematode lifestyle and parasitism.</title>
        <authorList>
            <person name="Dieterich C."/>
            <person name="Clifton S.W."/>
            <person name="Schuster L.N."/>
            <person name="Chinwalla A."/>
            <person name="Delehaunty K."/>
            <person name="Dinkelacker I."/>
            <person name="Fulton L."/>
            <person name="Fulton R."/>
            <person name="Godfrey J."/>
            <person name="Minx P."/>
            <person name="Mitreva M."/>
            <person name="Roeseler W."/>
            <person name="Tian H."/>
            <person name="Witte H."/>
            <person name="Yang S.P."/>
            <person name="Wilson R.K."/>
            <person name="Sommer R.J."/>
        </authorList>
    </citation>
    <scope>NUCLEOTIDE SEQUENCE [LARGE SCALE GENOMIC DNA]</scope>
    <source>
        <strain evidence="2">PS312</strain>
    </source>
</reference>
<dbReference type="EnsemblMetazoa" id="PPA35012.1">
    <property type="protein sequence ID" value="PPA35012.1"/>
    <property type="gene ID" value="WBGene00273381"/>
</dbReference>
<name>A0A2A6C7P3_PRIPA</name>
<accession>A0A8R1UN88</accession>
<proteinExistence type="predicted"/>
<reference evidence="1" key="2">
    <citation type="submission" date="2022-06" db="UniProtKB">
        <authorList>
            <consortium name="EnsemblMetazoa"/>
        </authorList>
    </citation>
    <scope>IDENTIFICATION</scope>
    <source>
        <strain evidence="1">PS312</strain>
    </source>
</reference>
<sequence length="60" mass="6813">MSRIVLLLFICLPLVVPRPVLKRDFRLSQKEIKSSNTPTTTPTSRDPYVGVEDVEVRVSD</sequence>
<protein>
    <submittedName>
        <fullName evidence="1">Uncharacterized protein</fullName>
    </submittedName>
</protein>
<evidence type="ECO:0000313" key="1">
    <source>
        <dbReference type="EnsemblMetazoa" id="PPA35012.1"/>
    </source>
</evidence>